<accession>A0ABV0JES6</accession>
<evidence type="ECO:0000256" key="1">
    <source>
        <dbReference type="SAM" id="MobiDB-lite"/>
    </source>
</evidence>
<name>A0ABV0JES6_9CYAN</name>
<comment type="caution">
    <text evidence="2">The sequence shown here is derived from an EMBL/GenBank/DDBJ whole genome shotgun (WGS) entry which is preliminary data.</text>
</comment>
<dbReference type="Proteomes" id="UP001464891">
    <property type="component" value="Unassembled WGS sequence"/>
</dbReference>
<proteinExistence type="predicted"/>
<gene>
    <name evidence="2" type="ORF">NC998_21050</name>
</gene>
<evidence type="ECO:0000313" key="3">
    <source>
        <dbReference type="Proteomes" id="UP001464891"/>
    </source>
</evidence>
<reference evidence="2 3" key="1">
    <citation type="submission" date="2022-04" db="EMBL/GenBank/DDBJ databases">
        <title>Positive selection, recombination, and allopatry shape intraspecific diversity of widespread and dominant cyanobacteria.</title>
        <authorList>
            <person name="Wei J."/>
            <person name="Shu W."/>
            <person name="Hu C."/>
        </authorList>
    </citation>
    <scope>NUCLEOTIDE SEQUENCE [LARGE SCALE GENOMIC DNA]</scope>
    <source>
        <strain evidence="2 3">GB2-A4</strain>
    </source>
</reference>
<feature type="compositionally biased region" description="Basic and acidic residues" evidence="1">
    <location>
        <begin position="54"/>
        <end position="64"/>
    </location>
</feature>
<protein>
    <submittedName>
        <fullName evidence="2">Uncharacterized protein</fullName>
    </submittedName>
</protein>
<feature type="compositionally biased region" description="Low complexity" evidence="1">
    <location>
        <begin position="17"/>
        <end position="40"/>
    </location>
</feature>
<evidence type="ECO:0000313" key="2">
    <source>
        <dbReference type="EMBL" id="MEP0819590.1"/>
    </source>
</evidence>
<feature type="region of interest" description="Disordered" evidence="1">
    <location>
        <begin position="1"/>
        <end position="68"/>
    </location>
</feature>
<dbReference type="RefSeq" id="WP_190440611.1">
    <property type="nucleotide sequence ID" value="NZ_JAMPKM010000015.1"/>
</dbReference>
<organism evidence="2 3">
    <name type="scientific">Trichocoleus desertorum GB2-A4</name>
    <dbReference type="NCBI Taxonomy" id="2933944"/>
    <lineage>
        <taxon>Bacteria</taxon>
        <taxon>Bacillati</taxon>
        <taxon>Cyanobacteriota</taxon>
        <taxon>Cyanophyceae</taxon>
        <taxon>Leptolyngbyales</taxon>
        <taxon>Trichocoleusaceae</taxon>
        <taxon>Trichocoleus</taxon>
    </lineage>
</organism>
<dbReference type="EMBL" id="JAMPKM010000015">
    <property type="protein sequence ID" value="MEP0819590.1"/>
    <property type="molecule type" value="Genomic_DNA"/>
</dbReference>
<sequence length="443" mass="48160">MARDPIKPTEPTPPQPASTAQPSTAPATPASTAKPAAKPTLGSKIPQINQKPSPLKEQHRDTRGQPDYTPVQIIILNGAYKGKSLDLGLAINEVMHSETAEWESQDGDGIRVGINFKRLSPRDISLTLTYCSVVEDVSHLVENLKHLKEITEGESRPPLLLFTQGSIQATECVCTSIQDKYSEPHPKRKGLRRADVDIKLLVGGGKSSSYALGGPLTSTPLGDERARATEAERQKKGLQNVVKTLFAPCVGSEGSADLEKLIEQNKLSDPAEIAKLNAPTFVQAAIAGMFSPSLLQDPKLQTKLAGDLAVEMAVNQDGVGRTTLARKFAEGLLTGILPGSNQQPTLQQQLDLTKPDYDLLLQAIQTQSLDEQSPLFDRTKYPTASERLTQFGACGLNLRRVGAPEANIKNEPEVLLRVNKFWVTKSHRMKRSGSGLDCKRMPR</sequence>
<keyword evidence="3" id="KW-1185">Reference proteome</keyword>